<sequence>MGTGTRAGRLTLAGALLAGGTAAVVGLAACSSSSSNAGGSASSAAASMSATAAATASFSGEGPSSLASKAASAVAAAESAAASSAAAATAFASSAAAGTAAIKAAATAALAKVEGSGNAMADVGLTGLNRDRTGGLYAAIVNITNRTGSTANFAVQVDFVDGSGKVVDSDVVGAADLAAGQKAQPVAFSTKPSELNLVPRVAKAQHY</sequence>
<dbReference type="RefSeq" id="WP_051725759.1">
    <property type="nucleotide sequence ID" value="NZ_JBHEZZ010000017.1"/>
</dbReference>
<evidence type="ECO:0000256" key="1">
    <source>
        <dbReference type="SAM" id="SignalP"/>
    </source>
</evidence>
<dbReference type="Proteomes" id="UP001592528">
    <property type="component" value="Unassembled WGS sequence"/>
</dbReference>
<evidence type="ECO:0000313" key="2">
    <source>
        <dbReference type="EMBL" id="MFC1404874.1"/>
    </source>
</evidence>
<proteinExistence type="predicted"/>
<name>A0ABV6UTS5_9ACTN</name>
<gene>
    <name evidence="2" type="ORF">ACEZDJ_26670</name>
</gene>
<evidence type="ECO:0000313" key="3">
    <source>
        <dbReference type="Proteomes" id="UP001592528"/>
    </source>
</evidence>
<feature type="signal peptide" evidence="1">
    <location>
        <begin position="1"/>
        <end position="37"/>
    </location>
</feature>
<reference evidence="2 3" key="1">
    <citation type="submission" date="2024-09" db="EMBL/GenBank/DDBJ databases">
        <authorList>
            <person name="Lee S.D."/>
        </authorList>
    </citation>
    <scope>NUCLEOTIDE SEQUENCE [LARGE SCALE GENOMIC DNA]</scope>
    <source>
        <strain evidence="2 3">N1-5</strain>
    </source>
</reference>
<comment type="caution">
    <text evidence="2">The sequence shown here is derived from an EMBL/GenBank/DDBJ whole genome shotgun (WGS) entry which is preliminary data.</text>
</comment>
<dbReference type="EMBL" id="JBHEZZ010000017">
    <property type="protein sequence ID" value="MFC1404874.1"/>
    <property type="molecule type" value="Genomic_DNA"/>
</dbReference>
<protein>
    <recommendedName>
        <fullName evidence="4">DUF4352 domain-containing protein</fullName>
    </recommendedName>
</protein>
<organism evidence="2 3">
    <name type="scientific">Streptacidiphilus cavernicola</name>
    <dbReference type="NCBI Taxonomy" id="3342716"/>
    <lineage>
        <taxon>Bacteria</taxon>
        <taxon>Bacillati</taxon>
        <taxon>Actinomycetota</taxon>
        <taxon>Actinomycetes</taxon>
        <taxon>Kitasatosporales</taxon>
        <taxon>Streptomycetaceae</taxon>
        <taxon>Streptacidiphilus</taxon>
    </lineage>
</organism>
<evidence type="ECO:0008006" key="4">
    <source>
        <dbReference type="Google" id="ProtNLM"/>
    </source>
</evidence>
<feature type="chain" id="PRO_5045691029" description="DUF4352 domain-containing protein" evidence="1">
    <location>
        <begin position="38"/>
        <end position="207"/>
    </location>
</feature>
<accession>A0ABV6UTS5</accession>
<keyword evidence="1" id="KW-0732">Signal</keyword>
<keyword evidence="3" id="KW-1185">Reference proteome</keyword>
<dbReference type="PROSITE" id="PS51257">
    <property type="entry name" value="PROKAR_LIPOPROTEIN"/>
    <property type="match status" value="1"/>
</dbReference>